<evidence type="ECO:0008006" key="3">
    <source>
        <dbReference type="Google" id="ProtNLM"/>
    </source>
</evidence>
<dbReference type="SUPFAM" id="SSF52980">
    <property type="entry name" value="Restriction endonuclease-like"/>
    <property type="match status" value="1"/>
</dbReference>
<dbReference type="OrthoDB" id="1956808at2"/>
<proteinExistence type="predicted"/>
<protein>
    <recommendedName>
        <fullName evidence="3">Restriction endonuclease</fullName>
    </recommendedName>
</protein>
<dbReference type="InterPro" id="IPR011335">
    <property type="entry name" value="Restrct_endonuc-II-like"/>
</dbReference>
<comment type="caution">
    <text evidence="1">The sequence shown here is derived from an EMBL/GenBank/DDBJ whole genome shotgun (WGS) entry which is preliminary data.</text>
</comment>
<dbReference type="InterPro" id="IPR015278">
    <property type="entry name" value="BglII-like"/>
</dbReference>
<dbReference type="GO" id="GO:0009036">
    <property type="term" value="F:type II site-specific deoxyribonuclease activity"/>
    <property type="evidence" value="ECO:0007669"/>
    <property type="project" value="InterPro"/>
</dbReference>
<dbReference type="EMBL" id="SDPN01000003">
    <property type="protein sequence ID" value="RXZ72792.1"/>
    <property type="molecule type" value="Genomic_DNA"/>
</dbReference>
<gene>
    <name evidence="1" type="ORF">ESP51_03050</name>
</gene>
<dbReference type="Pfam" id="PF09195">
    <property type="entry name" value="Endonuc-BglII"/>
    <property type="match status" value="1"/>
</dbReference>
<keyword evidence="2" id="KW-1185">Reference proteome</keyword>
<dbReference type="AlphaFoldDB" id="A0A4Q2L8D7"/>
<evidence type="ECO:0000313" key="1">
    <source>
        <dbReference type="EMBL" id="RXZ72792.1"/>
    </source>
</evidence>
<dbReference type="Proteomes" id="UP000293865">
    <property type="component" value="Unassembled WGS sequence"/>
</dbReference>
<sequence>MPGGGALNASSSEASFVEIRLSHFTISPYQTRFCLARSARCHVKKTTVFARTEQHRESAIRAPTPRSGGADLHAGTVVVVELTESWRDVMPQPLLERYRFAETRNAAMLIRSTHPQEFEDLCRVLEAFYFDLDRIVRPGGSKHLISLELDEAFRELGWREGRYDQELTTTLTLEPYRAAGERAKRRRSTVNEYGGHKIDNVKGRIGLDVEWNPKDGNLDRDFGNFRALYDGGALDAGVIVTRTVTGMRDLWVDTIARSKEIAPSEAWANEWAQRIEKTPNDPLGTSTTSNFEKLVPRVKRGDGGGCPILAIAITTELYDWPHDLDMAIRNLARSVDRGVTPERLGHRMGLVHTDAIAPELLRSDDDLEDQ</sequence>
<name>A0A4Q2L8D7_9MICO</name>
<organism evidence="1 2">
    <name type="scientific">Agromyces albus</name>
    <dbReference type="NCBI Taxonomy" id="205332"/>
    <lineage>
        <taxon>Bacteria</taxon>
        <taxon>Bacillati</taxon>
        <taxon>Actinomycetota</taxon>
        <taxon>Actinomycetes</taxon>
        <taxon>Micrococcales</taxon>
        <taxon>Microbacteriaceae</taxon>
        <taxon>Agromyces</taxon>
    </lineage>
</organism>
<reference evidence="1 2" key="1">
    <citation type="submission" date="2019-01" db="EMBL/GenBank/DDBJ databases">
        <title>Agromyces.</title>
        <authorList>
            <person name="Li J."/>
        </authorList>
    </citation>
    <scope>NUCLEOTIDE SEQUENCE [LARGE SCALE GENOMIC DNA]</scope>
    <source>
        <strain evidence="1 2">DSM 15934</strain>
    </source>
</reference>
<dbReference type="GO" id="GO:0009307">
    <property type="term" value="P:DNA restriction-modification system"/>
    <property type="evidence" value="ECO:0007669"/>
    <property type="project" value="InterPro"/>
</dbReference>
<evidence type="ECO:0000313" key="2">
    <source>
        <dbReference type="Proteomes" id="UP000293865"/>
    </source>
</evidence>
<accession>A0A4Q2L8D7</accession>